<feature type="domain" description="CCHC-type" evidence="2">
    <location>
        <begin position="367"/>
        <end position="381"/>
    </location>
</feature>
<dbReference type="SUPFAM" id="SSF57756">
    <property type="entry name" value="Retrovirus zinc finger-like domains"/>
    <property type="match status" value="1"/>
</dbReference>
<keyword evidence="4" id="KW-1185">Reference proteome</keyword>
<evidence type="ECO:0000259" key="2">
    <source>
        <dbReference type="PROSITE" id="PS50158"/>
    </source>
</evidence>
<dbReference type="Pfam" id="PF00098">
    <property type="entry name" value="zf-CCHC"/>
    <property type="match status" value="1"/>
</dbReference>
<organism evidence="3 4">
    <name type="scientific">Rhipicephalus microplus</name>
    <name type="common">Cattle tick</name>
    <name type="synonym">Boophilus microplus</name>
    <dbReference type="NCBI Taxonomy" id="6941"/>
    <lineage>
        <taxon>Eukaryota</taxon>
        <taxon>Metazoa</taxon>
        <taxon>Ecdysozoa</taxon>
        <taxon>Arthropoda</taxon>
        <taxon>Chelicerata</taxon>
        <taxon>Arachnida</taxon>
        <taxon>Acari</taxon>
        <taxon>Parasitiformes</taxon>
        <taxon>Ixodida</taxon>
        <taxon>Ixodoidea</taxon>
        <taxon>Ixodidae</taxon>
        <taxon>Rhipicephalinae</taxon>
        <taxon>Rhipicephalus</taxon>
        <taxon>Boophilus</taxon>
    </lineage>
</organism>
<dbReference type="InterPro" id="IPR005162">
    <property type="entry name" value="Retrotrans_gag_dom"/>
</dbReference>
<proteinExistence type="predicted"/>
<comment type="caution">
    <text evidence="3">The sequence shown here is derived from an EMBL/GenBank/DDBJ whole genome shotgun (WGS) entry which is preliminary data.</text>
</comment>
<keyword evidence="1" id="KW-0479">Metal-binding</keyword>
<evidence type="ECO:0000313" key="3">
    <source>
        <dbReference type="EMBL" id="KAH8037180.1"/>
    </source>
</evidence>
<name>A0A9J6ESK5_RHIMP</name>
<dbReference type="Proteomes" id="UP000821866">
    <property type="component" value="Chromosome 10"/>
</dbReference>
<dbReference type="PROSITE" id="PS50158">
    <property type="entry name" value="ZF_CCHC"/>
    <property type="match status" value="1"/>
</dbReference>
<reference evidence="3" key="1">
    <citation type="journal article" date="2020" name="Cell">
        <title>Large-Scale Comparative Analyses of Tick Genomes Elucidate Their Genetic Diversity and Vector Capacities.</title>
        <authorList>
            <consortium name="Tick Genome and Microbiome Consortium (TIGMIC)"/>
            <person name="Jia N."/>
            <person name="Wang J."/>
            <person name="Shi W."/>
            <person name="Du L."/>
            <person name="Sun Y."/>
            <person name="Zhan W."/>
            <person name="Jiang J.F."/>
            <person name="Wang Q."/>
            <person name="Zhang B."/>
            <person name="Ji P."/>
            <person name="Bell-Sakyi L."/>
            <person name="Cui X.M."/>
            <person name="Yuan T.T."/>
            <person name="Jiang B.G."/>
            <person name="Yang W.F."/>
            <person name="Lam T.T."/>
            <person name="Chang Q.C."/>
            <person name="Ding S.J."/>
            <person name="Wang X.J."/>
            <person name="Zhu J.G."/>
            <person name="Ruan X.D."/>
            <person name="Zhao L."/>
            <person name="Wei J.T."/>
            <person name="Ye R.Z."/>
            <person name="Que T.C."/>
            <person name="Du C.H."/>
            <person name="Zhou Y.H."/>
            <person name="Cheng J.X."/>
            <person name="Dai P.F."/>
            <person name="Guo W.B."/>
            <person name="Han X.H."/>
            <person name="Huang E.J."/>
            <person name="Li L.F."/>
            <person name="Wei W."/>
            <person name="Gao Y.C."/>
            <person name="Liu J.Z."/>
            <person name="Shao H.Z."/>
            <person name="Wang X."/>
            <person name="Wang C.C."/>
            <person name="Yang T.C."/>
            <person name="Huo Q.B."/>
            <person name="Li W."/>
            <person name="Chen H.Y."/>
            <person name="Chen S.E."/>
            <person name="Zhou L.G."/>
            <person name="Ni X.B."/>
            <person name="Tian J.H."/>
            <person name="Sheng Y."/>
            <person name="Liu T."/>
            <person name="Pan Y.S."/>
            <person name="Xia L.Y."/>
            <person name="Li J."/>
            <person name="Zhao F."/>
            <person name="Cao W.C."/>
        </authorList>
    </citation>
    <scope>NUCLEOTIDE SEQUENCE</scope>
    <source>
        <strain evidence="3">Rmic-2018</strain>
    </source>
</reference>
<dbReference type="GO" id="GO:0003676">
    <property type="term" value="F:nucleic acid binding"/>
    <property type="evidence" value="ECO:0007669"/>
    <property type="project" value="InterPro"/>
</dbReference>
<keyword evidence="1" id="KW-0862">Zinc</keyword>
<evidence type="ECO:0000313" key="4">
    <source>
        <dbReference type="Proteomes" id="UP000821866"/>
    </source>
</evidence>
<dbReference type="InterPro" id="IPR036875">
    <property type="entry name" value="Znf_CCHC_sf"/>
</dbReference>
<dbReference type="PANTHER" id="PTHR33223:SF6">
    <property type="entry name" value="CCHC-TYPE DOMAIN-CONTAINING PROTEIN"/>
    <property type="match status" value="1"/>
</dbReference>
<dbReference type="InterPro" id="IPR001878">
    <property type="entry name" value="Znf_CCHC"/>
</dbReference>
<dbReference type="PANTHER" id="PTHR33223">
    <property type="entry name" value="CCHC-TYPE DOMAIN-CONTAINING PROTEIN"/>
    <property type="match status" value="1"/>
</dbReference>
<dbReference type="SMART" id="SM00343">
    <property type="entry name" value="ZnF_C2HC"/>
    <property type="match status" value="2"/>
</dbReference>
<dbReference type="EMBL" id="JABSTU010000002">
    <property type="protein sequence ID" value="KAH8037180.1"/>
    <property type="molecule type" value="Genomic_DNA"/>
</dbReference>
<gene>
    <name evidence="3" type="ORF">HPB51_008862</name>
</gene>
<sequence>MASGPTTAADDMPRLQGVEELLLGTDGSAMERERITAVVRDRVMATPLPTALHVGARTVIANTGAVPRATDDSVPRLAAAHLPRYSGARDLQSLEEFLECLENFCLMTGVAADKRLTHVVPAALEGGAKLWWQFVRGFDSWEQFTAAFRSEFSSIDAKRRLKAELEQHTQHPEENLKEFIYAIATFCDRIGEEVSEAEKVQRVLRQMHPQLQDLAEGHAYNDLAELVKAAGGLMEQAWRRLQYRPPPLPSNRVARDLAFRPSQAPDHRSLPQPNTMATTSLPSFAAAPPAPPTYHWPLHPAALDPSYCRDRQYSCDTAPPFSPYGPGPMPRPKPASGAIRVQCHRWGGFGHISRNCATGRRLGPPVCFRCQRSGHLQAQCPGNQWR</sequence>
<dbReference type="GO" id="GO:0008270">
    <property type="term" value="F:zinc ion binding"/>
    <property type="evidence" value="ECO:0007669"/>
    <property type="project" value="UniProtKB-KW"/>
</dbReference>
<reference evidence="3" key="2">
    <citation type="submission" date="2021-09" db="EMBL/GenBank/DDBJ databases">
        <authorList>
            <person name="Jia N."/>
            <person name="Wang J."/>
            <person name="Shi W."/>
            <person name="Du L."/>
            <person name="Sun Y."/>
            <person name="Zhan W."/>
            <person name="Jiang J."/>
            <person name="Wang Q."/>
            <person name="Zhang B."/>
            <person name="Ji P."/>
            <person name="Sakyi L.B."/>
            <person name="Cui X."/>
            <person name="Yuan T."/>
            <person name="Jiang B."/>
            <person name="Yang W."/>
            <person name="Lam T.T.-Y."/>
            <person name="Chang Q."/>
            <person name="Ding S."/>
            <person name="Wang X."/>
            <person name="Zhu J."/>
            <person name="Ruan X."/>
            <person name="Zhao L."/>
            <person name="Wei J."/>
            <person name="Que T."/>
            <person name="Du C."/>
            <person name="Cheng J."/>
            <person name="Dai P."/>
            <person name="Han X."/>
            <person name="Huang E."/>
            <person name="Gao Y."/>
            <person name="Liu J."/>
            <person name="Shao H."/>
            <person name="Ye R."/>
            <person name="Li L."/>
            <person name="Wei W."/>
            <person name="Wang X."/>
            <person name="Wang C."/>
            <person name="Huo Q."/>
            <person name="Li W."/>
            <person name="Guo W."/>
            <person name="Chen H."/>
            <person name="Chen S."/>
            <person name="Zhou L."/>
            <person name="Zhou L."/>
            <person name="Ni X."/>
            <person name="Tian J."/>
            <person name="Zhou Y."/>
            <person name="Sheng Y."/>
            <person name="Liu T."/>
            <person name="Pan Y."/>
            <person name="Xia L."/>
            <person name="Li J."/>
            <person name="Zhao F."/>
            <person name="Cao W."/>
        </authorList>
    </citation>
    <scope>NUCLEOTIDE SEQUENCE</scope>
    <source>
        <strain evidence="3">Rmic-2018</strain>
        <tissue evidence="3">Larvae</tissue>
    </source>
</reference>
<protein>
    <recommendedName>
        <fullName evidence="2">CCHC-type domain-containing protein</fullName>
    </recommendedName>
</protein>
<keyword evidence="1" id="KW-0863">Zinc-finger</keyword>
<dbReference type="VEuPathDB" id="VectorBase:LOC119161129"/>
<evidence type="ECO:0000256" key="1">
    <source>
        <dbReference type="PROSITE-ProRule" id="PRU00047"/>
    </source>
</evidence>
<dbReference type="Pfam" id="PF03732">
    <property type="entry name" value="Retrotrans_gag"/>
    <property type="match status" value="1"/>
</dbReference>
<accession>A0A9J6ESK5</accession>
<dbReference type="Gene3D" id="4.10.60.10">
    <property type="entry name" value="Zinc finger, CCHC-type"/>
    <property type="match status" value="1"/>
</dbReference>
<dbReference type="AlphaFoldDB" id="A0A9J6ESK5"/>